<reference evidence="2" key="1">
    <citation type="submission" date="2019-12" db="EMBL/GenBank/DDBJ databases">
        <title>Genome sequencing and annotation of Brassica cretica.</title>
        <authorList>
            <person name="Studholme D.J."/>
            <person name="Sarris P."/>
        </authorList>
    </citation>
    <scope>NUCLEOTIDE SEQUENCE</scope>
    <source>
        <strain evidence="2">PFS-109/04</strain>
        <tissue evidence="2">Leaf</tissue>
    </source>
</reference>
<evidence type="ECO:0000256" key="1">
    <source>
        <dbReference type="SAM" id="MobiDB-lite"/>
    </source>
</evidence>
<comment type="caution">
    <text evidence="2">The sequence shown here is derived from an EMBL/GenBank/DDBJ whole genome shotgun (WGS) entry which is preliminary data.</text>
</comment>
<evidence type="ECO:0000313" key="2">
    <source>
        <dbReference type="EMBL" id="KAF3557598.1"/>
    </source>
</evidence>
<sequence>MSERENQDGSWNSTSAVSETKASHSSHYASYPKLNPNNITPPLHAPIPGAAPPPCCRSSSLTFLPLLPPIVSCFTFLSLEV</sequence>
<dbReference type="EMBL" id="QGKX02000996">
    <property type="protein sequence ID" value="KAF3557598.1"/>
    <property type="molecule type" value="Genomic_DNA"/>
</dbReference>
<accession>A0A8S9R1X8</accession>
<feature type="compositionally biased region" description="Polar residues" evidence="1">
    <location>
        <begin position="8"/>
        <end position="28"/>
    </location>
</feature>
<name>A0A8S9R1X8_BRACR</name>
<feature type="region of interest" description="Disordered" evidence="1">
    <location>
        <begin position="1"/>
        <end position="31"/>
    </location>
</feature>
<proteinExistence type="predicted"/>
<dbReference type="Proteomes" id="UP000712600">
    <property type="component" value="Unassembled WGS sequence"/>
</dbReference>
<evidence type="ECO:0000313" key="3">
    <source>
        <dbReference type="Proteomes" id="UP000712600"/>
    </source>
</evidence>
<protein>
    <submittedName>
        <fullName evidence="2">Uncharacterized protein</fullName>
    </submittedName>
</protein>
<gene>
    <name evidence="2" type="ORF">F2Q69_00016590</name>
</gene>
<dbReference type="AlphaFoldDB" id="A0A8S9R1X8"/>
<organism evidence="2 3">
    <name type="scientific">Brassica cretica</name>
    <name type="common">Mustard</name>
    <dbReference type="NCBI Taxonomy" id="69181"/>
    <lineage>
        <taxon>Eukaryota</taxon>
        <taxon>Viridiplantae</taxon>
        <taxon>Streptophyta</taxon>
        <taxon>Embryophyta</taxon>
        <taxon>Tracheophyta</taxon>
        <taxon>Spermatophyta</taxon>
        <taxon>Magnoliopsida</taxon>
        <taxon>eudicotyledons</taxon>
        <taxon>Gunneridae</taxon>
        <taxon>Pentapetalae</taxon>
        <taxon>rosids</taxon>
        <taxon>malvids</taxon>
        <taxon>Brassicales</taxon>
        <taxon>Brassicaceae</taxon>
        <taxon>Brassiceae</taxon>
        <taxon>Brassica</taxon>
    </lineage>
</organism>